<dbReference type="NCBIfam" id="TIGR00848">
    <property type="entry name" value="fruA"/>
    <property type="match status" value="1"/>
</dbReference>
<dbReference type="GO" id="GO:0009401">
    <property type="term" value="P:phosphoenolpyruvate-dependent sugar phosphotransferase system"/>
    <property type="evidence" value="ECO:0007669"/>
    <property type="project" value="UniProtKB-KW"/>
</dbReference>
<evidence type="ECO:0000256" key="1">
    <source>
        <dbReference type="ARBA" id="ARBA00004496"/>
    </source>
</evidence>
<evidence type="ECO:0000256" key="3">
    <source>
        <dbReference type="ARBA" id="ARBA00022553"/>
    </source>
</evidence>
<evidence type="ECO:0000256" key="6">
    <source>
        <dbReference type="ARBA" id="ARBA00022683"/>
    </source>
</evidence>
<dbReference type="PROSITE" id="PS51094">
    <property type="entry name" value="PTS_EIIA_TYPE_2"/>
    <property type="match status" value="1"/>
</dbReference>
<reference evidence="8 9" key="1">
    <citation type="submission" date="2018-03" db="EMBL/GenBank/DDBJ databases">
        <authorList>
            <person name="Keele B.F."/>
        </authorList>
    </citation>
    <scope>NUCLEOTIDE SEQUENCE [LARGE SCALE GENOMIC DNA]</scope>
    <source>
        <strain evidence="8">ZCTH4_d</strain>
    </source>
</reference>
<dbReference type="InterPro" id="IPR002178">
    <property type="entry name" value="PTS_EIIA_type-2_dom"/>
</dbReference>
<dbReference type="PANTHER" id="PTHR47738:SF2">
    <property type="entry name" value="PTS SYSTEM FRUCTOSE-LIKE EIIA COMPONENT"/>
    <property type="match status" value="1"/>
</dbReference>
<dbReference type="Pfam" id="PF00359">
    <property type="entry name" value="PTS_EIIA_2"/>
    <property type="match status" value="1"/>
</dbReference>
<dbReference type="CDD" id="cd00211">
    <property type="entry name" value="PTS_IIA_fru"/>
    <property type="match status" value="1"/>
</dbReference>
<accession>A0A3E0K720</accession>
<keyword evidence="5" id="KW-0808">Transferase</keyword>
<evidence type="ECO:0000256" key="2">
    <source>
        <dbReference type="ARBA" id="ARBA00022448"/>
    </source>
</evidence>
<evidence type="ECO:0000313" key="8">
    <source>
        <dbReference type="EMBL" id="REJ29785.1"/>
    </source>
</evidence>
<dbReference type="Gene3D" id="3.40.930.10">
    <property type="entry name" value="Mannitol-specific EII, Chain A"/>
    <property type="match status" value="1"/>
</dbReference>
<dbReference type="GO" id="GO:0016020">
    <property type="term" value="C:membrane"/>
    <property type="evidence" value="ECO:0007669"/>
    <property type="project" value="InterPro"/>
</dbReference>
<evidence type="ECO:0000313" key="9">
    <source>
        <dbReference type="Proteomes" id="UP000257014"/>
    </source>
</evidence>
<proteinExistence type="predicted"/>
<dbReference type="PANTHER" id="PTHR47738">
    <property type="entry name" value="PTS SYSTEM FRUCTOSE-LIKE EIIA COMPONENT-RELATED"/>
    <property type="match status" value="1"/>
</dbReference>
<dbReference type="FunFam" id="3.40.930.10:FF:000009">
    <property type="entry name" value="PTS system, fructose specific IIABC component"/>
    <property type="match status" value="1"/>
</dbReference>
<feature type="domain" description="PTS EIIA type-2" evidence="7">
    <location>
        <begin position="48"/>
        <end position="193"/>
    </location>
</feature>
<comment type="caution">
    <text evidence="8">The sequence shown here is derived from an EMBL/GenBank/DDBJ whole genome shotgun (WGS) entry which is preliminary data.</text>
</comment>
<gene>
    <name evidence="8" type="ORF">C6P37_04915</name>
</gene>
<dbReference type="GO" id="GO:0008982">
    <property type="term" value="F:protein-N(PI)-phosphohistidine-sugar phosphotransferase activity"/>
    <property type="evidence" value="ECO:0007669"/>
    <property type="project" value="InterPro"/>
</dbReference>
<keyword evidence="6" id="KW-0598">Phosphotransferase system</keyword>
<name>A0A3E0K720_9BACI</name>
<evidence type="ECO:0000259" key="7">
    <source>
        <dbReference type="PROSITE" id="PS51094"/>
    </source>
</evidence>
<dbReference type="EMBL" id="QEWE01000013">
    <property type="protein sequence ID" value="REJ29785.1"/>
    <property type="molecule type" value="Genomic_DNA"/>
</dbReference>
<dbReference type="SUPFAM" id="SSF55804">
    <property type="entry name" value="Phoshotransferase/anion transport protein"/>
    <property type="match status" value="1"/>
</dbReference>
<keyword evidence="4 8" id="KW-0762">Sugar transport</keyword>
<dbReference type="InterPro" id="IPR016152">
    <property type="entry name" value="PTrfase/Anion_transptr"/>
</dbReference>
<dbReference type="InterPro" id="IPR004715">
    <property type="entry name" value="PTS_IIA_fruc"/>
</dbReference>
<keyword evidence="3" id="KW-0597">Phosphoprotein</keyword>
<dbReference type="InterPro" id="IPR051541">
    <property type="entry name" value="PTS_SugarTrans_NitroReg"/>
</dbReference>
<sequence length="206" mass="24341">MHLDAGLKERQKRIKRNLSFDRDERKSKKIFYRQHQRRHIAVDEEVTFLIEKELIFLDDELTSRDEIVRKMSENVRKLGMITDVNAYMEAVLKREEKIPTTVGLNVSIPHGKSEAVQHPFVTFMRTKNPIVWDKRSDEKVKLIFMIGVPIEQKDKLHIKILAQISKNLIDETFRNRLLEASSTEEVYRLLKQIEDHIYAEGKENGE</sequence>
<keyword evidence="2" id="KW-0813">Transport</keyword>
<dbReference type="GO" id="GO:0005737">
    <property type="term" value="C:cytoplasm"/>
    <property type="evidence" value="ECO:0007669"/>
    <property type="project" value="UniProtKB-SubCell"/>
</dbReference>
<dbReference type="Proteomes" id="UP000257014">
    <property type="component" value="Unassembled WGS sequence"/>
</dbReference>
<dbReference type="AlphaFoldDB" id="A0A3E0K720"/>
<evidence type="ECO:0000256" key="5">
    <source>
        <dbReference type="ARBA" id="ARBA00022679"/>
    </source>
</evidence>
<evidence type="ECO:0000256" key="4">
    <source>
        <dbReference type="ARBA" id="ARBA00022597"/>
    </source>
</evidence>
<comment type="subcellular location">
    <subcellularLocation>
        <location evidence="1">Cytoplasm</location>
    </subcellularLocation>
</comment>
<protein>
    <submittedName>
        <fullName evidence="8">PTS sugar transporter</fullName>
    </submittedName>
</protein>
<organism evidence="8 9">
    <name type="scientific">Caldibacillus debilis</name>
    <dbReference type="NCBI Taxonomy" id="301148"/>
    <lineage>
        <taxon>Bacteria</taxon>
        <taxon>Bacillati</taxon>
        <taxon>Bacillota</taxon>
        <taxon>Bacilli</taxon>
        <taxon>Bacillales</taxon>
        <taxon>Bacillaceae</taxon>
        <taxon>Caldibacillus</taxon>
    </lineage>
</organism>